<dbReference type="AlphaFoldDB" id="A0A392VV03"/>
<dbReference type="EMBL" id="LXQA011239754">
    <property type="protein sequence ID" value="MCI90270.1"/>
    <property type="molecule type" value="Genomic_DNA"/>
</dbReference>
<keyword evidence="2" id="KW-1185">Reference proteome</keyword>
<evidence type="ECO:0000313" key="1">
    <source>
        <dbReference type="EMBL" id="MCI90270.1"/>
    </source>
</evidence>
<name>A0A392VV03_9FABA</name>
<accession>A0A392VV03</accession>
<evidence type="ECO:0000313" key="2">
    <source>
        <dbReference type="Proteomes" id="UP000265520"/>
    </source>
</evidence>
<feature type="non-terminal residue" evidence="1">
    <location>
        <position position="1"/>
    </location>
</feature>
<protein>
    <submittedName>
        <fullName evidence="1">Uncharacterized protein</fullName>
    </submittedName>
</protein>
<sequence length="22" mass="2490">ISLKVVVDEYLRYALALQVLAL</sequence>
<reference evidence="1 2" key="1">
    <citation type="journal article" date="2018" name="Front. Plant Sci.">
        <title>Red Clover (Trifolium pratense) and Zigzag Clover (T. medium) - A Picture of Genomic Similarities and Differences.</title>
        <authorList>
            <person name="Dluhosova J."/>
            <person name="Istvanek J."/>
            <person name="Nedelnik J."/>
            <person name="Repkova J."/>
        </authorList>
    </citation>
    <scope>NUCLEOTIDE SEQUENCE [LARGE SCALE GENOMIC DNA]</scope>
    <source>
        <strain evidence="2">cv. 10/8</strain>
        <tissue evidence="1">Leaf</tissue>
    </source>
</reference>
<proteinExistence type="predicted"/>
<dbReference type="Proteomes" id="UP000265520">
    <property type="component" value="Unassembled WGS sequence"/>
</dbReference>
<comment type="caution">
    <text evidence="1">The sequence shown here is derived from an EMBL/GenBank/DDBJ whole genome shotgun (WGS) entry which is preliminary data.</text>
</comment>
<organism evidence="1 2">
    <name type="scientific">Trifolium medium</name>
    <dbReference type="NCBI Taxonomy" id="97028"/>
    <lineage>
        <taxon>Eukaryota</taxon>
        <taxon>Viridiplantae</taxon>
        <taxon>Streptophyta</taxon>
        <taxon>Embryophyta</taxon>
        <taxon>Tracheophyta</taxon>
        <taxon>Spermatophyta</taxon>
        <taxon>Magnoliopsida</taxon>
        <taxon>eudicotyledons</taxon>
        <taxon>Gunneridae</taxon>
        <taxon>Pentapetalae</taxon>
        <taxon>rosids</taxon>
        <taxon>fabids</taxon>
        <taxon>Fabales</taxon>
        <taxon>Fabaceae</taxon>
        <taxon>Papilionoideae</taxon>
        <taxon>50 kb inversion clade</taxon>
        <taxon>NPAAA clade</taxon>
        <taxon>Hologalegina</taxon>
        <taxon>IRL clade</taxon>
        <taxon>Trifolieae</taxon>
        <taxon>Trifolium</taxon>
    </lineage>
</organism>